<dbReference type="Pfam" id="PF00069">
    <property type="entry name" value="Pkinase"/>
    <property type="match status" value="1"/>
</dbReference>
<feature type="binding site" evidence="3">
    <location>
        <position position="36"/>
    </location>
    <ligand>
        <name>ATP</name>
        <dbReference type="ChEBI" id="CHEBI:30616"/>
    </ligand>
</feature>
<evidence type="ECO:0000313" key="5">
    <source>
        <dbReference type="EMBL" id="PWE43687.1"/>
    </source>
</evidence>
<name>A0A2U2D6S8_9PSED</name>
<accession>A0A2U2D6S8</accession>
<evidence type="ECO:0000259" key="4">
    <source>
        <dbReference type="PROSITE" id="PS50011"/>
    </source>
</evidence>
<dbReference type="InterPro" id="IPR000719">
    <property type="entry name" value="Prot_kinase_dom"/>
</dbReference>
<dbReference type="SUPFAM" id="SSF56112">
    <property type="entry name" value="Protein kinase-like (PK-like)"/>
    <property type="match status" value="1"/>
</dbReference>
<dbReference type="GO" id="GO:0004674">
    <property type="term" value="F:protein serine/threonine kinase activity"/>
    <property type="evidence" value="ECO:0007669"/>
    <property type="project" value="UniProtKB-KW"/>
</dbReference>
<dbReference type="PROSITE" id="PS00107">
    <property type="entry name" value="PROTEIN_KINASE_ATP"/>
    <property type="match status" value="1"/>
</dbReference>
<keyword evidence="5" id="KW-0808">Transferase</keyword>
<keyword evidence="5" id="KW-0418">Kinase</keyword>
<dbReference type="AlphaFoldDB" id="A0A2U2D6S8"/>
<evidence type="ECO:0000256" key="1">
    <source>
        <dbReference type="ARBA" id="ARBA00022741"/>
    </source>
</evidence>
<reference evidence="5 6" key="1">
    <citation type="submission" date="2018-05" db="EMBL/GenBank/DDBJ databases">
        <title>Genome sequences of two Antarctic strains of Pseudomonas prosekii: insights into adaptation to extreme conditions.</title>
        <authorList>
            <person name="Snopkova K."/>
            <person name="Dufkova K."/>
            <person name="Cejkova D."/>
            <person name="Sedlacek I."/>
            <person name="Smajs D."/>
        </authorList>
    </citation>
    <scope>NUCLEOTIDE SEQUENCE [LARGE SCALE GENOMIC DNA]</scope>
    <source>
        <strain evidence="5 6">P2673</strain>
    </source>
</reference>
<dbReference type="OrthoDB" id="9801841at2"/>
<keyword evidence="1 3" id="KW-0547">Nucleotide-binding</keyword>
<evidence type="ECO:0000256" key="3">
    <source>
        <dbReference type="PROSITE-ProRule" id="PRU10141"/>
    </source>
</evidence>
<protein>
    <submittedName>
        <fullName evidence="5">Serine/threonine protein kinase</fullName>
    </submittedName>
</protein>
<dbReference type="Gene3D" id="1.10.510.10">
    <property type="entry name" value="Transferase(Phosphotransferase) domain 1"/>
    <property type="match status" value="1"/>
</dbReference>
<dbReference type="RefSeq" id="WP_109521223.1">
    <property type="nucleotide sequence ID" value="NZ_QFAW01000019.1"/>
</dbReference>
<dbReference type="PROSITE" id="PS00108">
    <property type="entry name" value="PROTEIN_KINASE_ST"/>
    <property type="match status" value="1"/>
</dbReference>
<organism evidence="5 6">
    <name type="scientific">Pseudomonas prosekii</name>
    <dbReference type="NCBI Taxonomy" id="1148509"/>
    <lineage>
        <taxon>Bacteria</taxon>
        <taxon>Pseudomonadati</taxon>
        <taxon>Pseudomonadota</taxon>
        <taxon>Gammaproteobacteria</taxon>
        <taxon>Pseudomonadales</taxon>
        <taxon>Pseudomonadaceae</taxon>
        <taxon>Pseudomonas</taxon>
    </lineage>
</organism>
<dbReference type="SMART" id="SM00220">
    <property type="entry name" value="S_TKc"/>
    <property type="match status" value="1"/>
</dbReference>
<dbReference type="CDD" id="cd14014">
    <property type="entry name" value="STKc_PknB_like"/>
    <property type="match status" value="1"/>
</dbReference>
<proteinExistence type="predicted"/>
<dbReference type="InterPro" id="IPR051681">
    <property type="entry name" value="Ser/Thr_Kinases-Pseudokinases"/>
</dbReference>
<keyword evidence="5" id="KW-0723">Serine/threonine-protein kinase</keyword>
<sequence>MHGIVPALQVGQKLGNGHFGEVFLGEDGVHGQVAVKVLSRKPNHTDPEWRQYKTGFLAEAQNLSKARHRNVVQVYHIEELPDGNSIRFCMAYCPGGSLQSVYEVRPMRLLEARKAGTEVSLGLEALHARGMLHRDIKPGNILIDAVGVAQLGDFGLVTDNLILGYGSQAGYLDHIAYEVWLGNGTSVKTDIWALGMTLFRLLHGQIWYDEAIAPKHIVQDGGFVDTLQWLPHIPKAWRRAIRKMLNDDPDLRYQTAGQVLNALSGLPTPNWAATVTPGLVRWEQILGTRRKIVEWTQHSPRSHEWKSWSEPFGIPGRSKSLGGSNGKVAKRQLIKQLEDYFEI</sequence>
<dbReference type="InterPro" id="IPR008271">
    <property type="entry name" value="Ser/Thr_kinase_AS"/>
</dbReference>
<dbReference type="InterPro" id="IPR011009">
    <property type="entry name" value="Kinase-like_dom_sf"/>
</dbReference>
<evidence type="ECO:0000256" key="2">
    <source>
        <dbReference type="ARBA" id="ARBA00022840"/>
    </source>
</evidence>
<evidence type="ECO:0000313" key="6">
    <source>
        <dbReference type="Proteomes" id="UP000245056"/>
    </source>
</evidence>
<gene>
    <name evidence="5" type="ORF">C9I49_15385</name>
</gene>
<comment type="caution">
    <text evidence="5">The sequence shown here is derived from an EMBL/GenBank/DDBJ whole genome shotgun (WGS) entry which is preliminary data.</text>
</comment>
<dbReference type="EMBL" id="QFAW01000019">
    <property type="protein sequence ID" value="PWE43687.1"/>
    <property type="molecule type" value="Genomic_DNA"/>
</dbReference>
<dbReference type="InterPro" id="IPR017441">
    <property type="entry name" value="Protein_kinase_ATP_BS"/>
</dbReference>
<dbReference type="PANTHER" id="PTHR44329">
    <property type="entry name" value="SERINE/THREONINE-PROTEIN KINASE TNNI3K-RELATED"/>
    <property type="match status" value="1"/>
</dbReference>
<feature type="domain" description="Protein kinase" evidence="4">
    <location>
        <begin position="8"/>
        <end position="264"/>
    </location>
</feature>
<dbReference type="PROSITE" id="PS50011">
    <property type="entry name" value="PROTEIN_KINASE_DOM"/>
    <property type="match status" value="1"/>
</dbReference>
<dbReference type="GO" id="GO:0005524">
    <property type="term" value="F:ATP binding"/>
    <property type="evidence" value="ECO:0007669"/>
    <property type="project" value="UniProtKB-UniRule"/>
</dbReference>
<dbReference type="Proteomes" id="UP000245056">
    <property type="component" value="Unassembled WGS sequence"/>
</dbReference>
<keyword evidence="2 3" id="KW-0067">ATP-binding</keyword>